<dbReference type="EMBL" id="RJTM01000072">
    <property type="protein sequence ID" value="RNL87199.1"/>
    <property type="molecule type" value="Genomic_DNA"/>
</dbReference>
<evidence type="ECO:0000259" key="2">
    <source>
        <dbReference type="PROSITE" id="PS50093"/>
    </source>
</evidence>
<comment type="caution">
    <text evidence="4">The sequence shown here is derived from an EMBL/GenBank/DDBJ whole genome shotgun (WGS) entry which is preliminary data.</text>
</comment>
<dbReference type="InterPro" id="IPR022409">
    <property type="entry name" value="PKD/Chitinase_dom"/>
</dbReference>
<feature type="domain" description="PKD" evidence="2">
    <location>
        <begin position="56"/>
        <end position="114"/>
    </location>
</feature>
<dbReference type="SUPFAM" id="SSF49299">
    <property type="entry name" value="PKD domain"/>
    <property type="match status" value="1"/>
</dbReference>
<dbReference type="InterPro" id="IPR000601">
    <property type="entry name" value="PKD_dom"/>
</dbReference>
<keyword evidence="1" id="KW-0732">Signal</keyword>
<dbReference type="InterPro" id="IPR008979">
    <property type="entry name" value="Galactose-bd-like_sf"/>
</dbReference>
<dbReference type="PROSITE" id="PS50093">
    <property type="entry name" value="PKD"/>
    <property type="match status" value="1"/>
</dbReference>
<dbReference type="CDD" id="cd04080">
    <property type="entry name" value="CBM6_cellulase-like"/>
    <property type="match status" value="1"/>
</dbReference>
<dbReference type="SMART" id="SM00089">
    <property type="entry name" value="PKD"/>
    <property type="match status" value="1"/>
</dbReference>
<dbReference type="InterPro" id="IPR005084">
    <property type="entry name" value="CBM6"/>
</dbReference>
<accession>A0A3N0EHP9</accession>
<evidence type="ECO:0000256" key="1">
    <source>
        <dbReference type="ARBA" id="ARBA00022729"/>
    </source>
</evidence>
<evidence type="ECO:0000259" key="3">
    <source>
        <dbReference type="PROSITE" id="PS51175"/>
    </source>
</evidence>
<evidence type="ECO:0000313" key="5">
    <source>
        <dbReference type="Proteomes" id="UP000267469"/>
    </source>
</evidence>
<dbReference type="RefSeq" id="WP_123215933.1">
    <property type="nucleotide sequence ID" value="NZ_RJTM01000072.1"/>
</dbReference>
<dbReference type="SMART" id="SM00606">
    <property type="entry name" value="CBD_IV"/>
    <property type="match status" value="1"/>
</dbReference>
<keyword evidence="5" id="KW-1185">Reference proteome</keyword>
<name>A0A3N0EHP9_SINP1</name>
<dbReference type="Gene3D" id="2.60.40.10">
    <property type="entry name" value="Immunoglobulins"/>
    <property type="match status" value="1"/>
</dbReference>
<dbReference type="AlphaFoldDB" id="A0A3N0EHP9"/>
<organism evidence="4 5">
    <name type="scientific">Sinomicrobium pectinilyticum</name>
    <dbReference type="NCBI Taxonomy" id="1084421"/>
    <lineage>
        <taxon>Bacteria</taxon>
        <taxon>Pseudomonadati</taxon>
        <taxon>Bacteroidota</taxon>
        <taxon>Flavobacteriia</taxon>
        <taxon>Flavobacteriales</taxon>
        <taxon>Flavobacteriaceae</taxon>
        <taxon>Sinomicrobium</taxon>
    </lineage>
</organism>
<dbReference type="SUPFAM" id="SSF49785">
    <property type="entry name" value="Galactose-binding domain-like"/>
    <property type="match status" value="2"/>
</dbReference>
<reference evidence="4 5" key="1">
    <citation type="submission" date="2018-10" db="EMBL/GenBank/DDBJ databases">
        <title>Sinomicrobium pectinilyticum sp. nov., a pectinase-producing bacterium isolated from alkaline and saline soil, and emended description of the genus Sinomicrobium.</title>
        <authorList>
            <person name="Cheng B."/>
            <person name="Li C."/>
            <person name="Lai Q."/>
            <person name="Du M."/>
            <person name="Shao Z."/>
            <person name="Xu P."/>
            <person name="Yang C."/>
        </authorList>
    </citation>
    <scope>NUCLEOTIDE SEQUENCE [LARGE SCALE GENOMIC DNA]</scope>
    <source>
        <strain evidence="4 5">5DNS001</strain>
    </source>
</reference>
<dbReference type="PROSITE" id="PS51175">
    <property type="entry name" value="CBM6"/>
    <property type="match status" value="1"/>
</dbReference>
<dbReference type="GO" id="GO:0030246">
    <property type="term" value="F:carbohydrate binding"/>
    <property type="evidence" value="ECO:0007669"/>
    <property type="project" value="InterPro"/>
</dbReference>
<evidence type="ECO:0000313" key="4">
    <source>
        <dbReference type="EMBL" id="RNL87199.1"/>
    </source>
</evidence>
<feature type="domain" description="CBM6" evidence="3">
    <location>
        <begin position="149"/>
        <end position="284"/>
    </location>
</feature>
<gene>
    <name evidence="4" type="ORF">ED312_10325</name>
</gene>
<dbReference type="Gene3D" id="2.60.120.260">
    <property type="entry name" value="Galactose-binding domain-like"/>
    <property type="match status" value="1"/>
</dbReference>
<protein>
    <submittedName>
        <fullName evidence="4">Carbohydrate-binding protein</fullName>
    </submittedName>
</protein>
<proteinExistence type="predicted"/>
<dbReference type="InterPro" id="IPR013783">
    <property type="entry name" value="Ig-like_fold"/>
</dbReference>
<dbReference type="Pfam" id="PF00801">
    <property type="entry name" value="PKD"/>
    <property type="match status" value="1"/>
</dbReference>
<dbReference type="CDD" id="cd00146">
    <property type="entry name" value="PKD"/>
    <property type="match status" value="1"/>
</dbReference>
<sequence length="468" mass="51022">MKKYILLKNRYLILVCLFLAFSCEDDIREVALFDKGETIAEASESDIEFGESVRFTSTSTKALTTNWTFQGGSPATSINPEVSVTYATPGTFEAQLIVKYIDNTIDTRTFTITVRGIAHPLPFGGTPVEIEGIIEAENFDLGGQGVGYHDTEEENLAVINGSSIYRDDKGVDVEVGETVTNIGYTNEGEWVNYTVNVSETGDYDFEFTVASGSDTGGHSIKLQLVDRNTGAVSDLGETGDFSNTGGWSAYTGITVPEVGLSEGLNTLRVYFTGGGTNLDKIHATLRGTTPPIVGLGIYTEREITETNPAVIPPVNNANFIVSEVGNAAHGSHALYYQFDPANSSSPQTWGAMATLFPKENVDASSYSYYHISLKTTSTSNIRIRIKANDTNYWVTLNSGTTDETYGMARDGQWHDVKIPLADFNAPDLSSISEILVLRSDDADFGNTSPEDTERDYDWYADDIYLSAE</sequence>
<dbReference type="OrthoDB" id="9800955at2"/>
<dbReference type="InterPro" id="IPR006584">
    <property type="entry name" value="Cellulose-bd_IV"/>
</dbReference>
<dbReference type="InterPro" id="IPR035986">
    <property type="entry name" value="PKD_dom_sf"/>
</dbReference>
<dbReference type="Pfam" id="PF03422">
    <property type="entry name" value="CBM_6"/>
    <property type="match status" value="1"/>
</dbReference>
<dbReference type="Proteomes" id="UP000267469">
    <property type="component" value="Unassembled WGS sequence"/>
</dbReference>
<dbReference type="PROSITE" id="PS51257">
    <property type="entry name" value="PROKAR_LIPOPROTEIN"/>
    <property type="match status" value="1"/>
</dbReference>
<dbReference type="Gene3D" id="2.60.120.430">
    <property type="entry name" value="Galactose-binding lectin"/>
    <property type="match status" value="1"/>
</dbReference>